<dbReference type="SUPFAM" id="SSF46565">
    <property type="entry name" value="Chaperone J-domain"/>
    <property type="match status" value="1"/>
</dbReference>
<organism evidence="2 3">
    <name type="scientific">Rhodovarius crocodyli</name>
    <dbReference type="NCBI Taxonomy" id="1979269"/>
    <lineage>
        <taxon>Bacteria</taxon>
        <taxon>Pseudomonadati</taxon>
        <taxon>Pseudomonadota</taxon>
        <taxon>Alphaproteobacteria</taxon>
        <taxon>Acetobacterales</taxon>
        <taxon>Roseomonadaceae</taxon>
        <taxon>Rhodovarius</taxon>
    </lineage>
</organism>
<sequence>MSFWGKIIGGFTGFLTGGPIGALVGAAMGHAADTGAGRLGDPAQLAAMLGTREQLFAVGVVVLSAKLAKCDGPVKRVEIDAFKRQFRIPPENMGEVAKLFDSAREDAQGYEHFADRMGHAFADRREMLEDVLAALFSIARADGPLTNGEVAFLQRVQLGFGLDAPAWTRARDSTSQKPRPMPTGPDPYQVLGIAPGATDDEARATWRRLVRENHPDAVASRGGGADMVRRAADKVAEINAAWDRIKRDRKL</sequence>
<dbReference type="OrthoDB" id="9782583at2"/>
<dbReference type="SUPFAM" id="SSF158682">
    <property type="entry name" value="TerB-like"/>
    <property type="match status" value="1"/>
</dbReference>
<protein>
    <submittedName>
        <fullName evidence="2">Molecular chaperone DjlA</fullName>
    </submittedName>
</protein>
<proteinExistence type="predicted"/>
<name>A0A437MLY5_9PROT</name>
<dbReference type="AlphaFoldDB" id="A0A437MLY5"/>
<dbReference type="InterPro" id="IPR001623">
    <property type="entry name" value="DnaJ_domain"/>
</dbReference>
<dbReference type="PROSITE" id="PS50076">
    <property type="entry name" value="DNAJ_2"/>
    <property type="match status" value="1"/>
</dbReference>
<dbReference type="InterPro" id="IPR036869">
    <property type="entry name" value="J_dom_sf"/>
</dbReference>
<dbReference type="InterPro" id="IPR029024">
    <property type="entry name" value="TerB-like"/>
</dbReference>
<dbReference type="PRINTS" id="PR00625">
    <property type="entry name" value="JDOMAIN"/>
</dbReference>
<dbReference type="Proteomes" id="UP000282957">
    <property type="component" value="Unassembled WGS sequence"/>
</dbReference>
<feature type="domain" description="J" evidence="1">
    <location>
        <begin position="186"/>
        <end position="250"/>
    </location>
</feature>
<dbReference type="EMBL" id="SACL01000001">
    <property type="protein sequence ID" value="RVT98677.1"/>
    <property type="molecule type" value="Genomic_DNA"/>
</dbReference>
<dbReference type="InterPro" id="IPR007791">
    <property type="entry name" value="DjlA_N"/>
</dbReference>
<dbReference type="Pfam" id="PF05099">
    <property type="entry name" value="TerB"/>
    <property type="match status" value="1"/>
</dbReference>
<dbReference type="Gene3D" id="1.10.287.110">
    <property type="entry name" value="DnaJ domain"/>
    <property type="match status" value="1"/>
</dbReference>
<dbReference type="RefSeq" id="WP_127785149.1">
    <property type="nucleotide sequence ID" value="NZ_SACL01000001.1"/>
</dbReference>
<reference evidence="2 3" key="1">
    <citation type="submission" date="2019-01" db="EMBL/GenBank/DDBJ databases">
        <authorList>
            <person name="Chen W.-M."/>
        </authorList>
    </citation>
    <scope>NUCLEOTIDE SEQUENCE [LARGE SCALE GENOMIC DNA]</scope>
    <source>
        <strain evidence="2 3">CCP-6</strain>
    </source>
</reference>
<evidence type="ECO:0000313" key="3">
    <source>
        <dbReference type="Proteomes" id="UP000282957"/>
    </source>
</evidence>
<dbReference type="CDD" id="cd06257">
    <property type="entry name" value="DnaJ"/>
    <property type="match status" value="1"/>
</dbReference>
<evidence type="ECO:0000313" key="2">
    <source>
        <dbReference type="EMBL" id="RVT98677.1"/>
    </source>
</evidence>
<dbReference type="CDD" id="cd07316">
    <property type="entry name" value="terB_like_DjlA"/>
    <property type="match status" value="1"/>
</dbReference>
<gene>
    <name evidence="2" type="ORF">EOD42_00765</name>
</gene>
<dbReference type="Gene3D" id="1.10.3680.10">
    <property type="entry name" value="TerB-like"/>
    <property type="match status" value="1"/>
</dbReference>
<evidence type="ECO:0000259" key="1">
    <source>
        <dbReference type="PROSITE" id="PS50076"/>
    </source>
</evidence>
<dbReference type="SMART" id="SM00271">
    <property type="entry name" value="DnaJ"/>
    <property type="match status" value="1"/>
</dbReference>
<keyword evidence="3" id="KW-1185">Reference proteome</keyword>
<dbReference type="Pfam" id="PF00226">
    <property type="entry name" value="DnaJ"/>
    <property type="match status" value="1"/>
</dbReference>
<comment type="caution">
    <text evidence="2">The sequence shown here is derived from an EMBL/GenBank/DDBJ whole genome shotgun (WGS) entry which is preliminary data.</text>
</comment>
<accession>A0A437MLY5</accession>